<dbReference type="EMBL" id="CALOZG010000005">
    <property type="protein sequence ID" value="CAH4028485.1"/>
    <property type="molecule type" value="Genomic_DNA"/>
</dbReference>
<feature type="binding site" evidence="6">
    <location>
        <position position="103"/>
    </location>
    <ligand>
        <name>S-adenosyl-L-methionine</name>
        <dbReference type="ChEBI" id="CHEBI:59789"/>
    </ligand>
</feature>
<dbReference type="PIRSF" id="PIRSF037350">
    <property type="entry name" value="Mtase_ZK1128_prd"/>
    <property type="match status" value="1"/>
</dbReference>
<dbReference type="GO" id="GO:0070475">
    <property type="term" value="P:rRNA base methylation"/>
    <property type="evidence" value="ECO:0007669"/>
    <property type="project" value="TreeGrafter"/>
</dbReference>
<evidence type="ECO:0000256" key="5">
    <source>
        <dbReference type="PIRNR" id="PIRNR037350"/>
    </source>
</evidence>
<dbReference type="InterPro" id="IPR010286">
    <property type="entry name" value="METTL16/RlmF"/>
</dbReference>
<evidence type="ECO:0000256" key="6">
    <source>
        <dbReference type="PIRSR" id="PIRSR037350-1"/>
    </source>
</evidence>
<comment type="caution">
    <text evidence="7">The sequence shown here is derived from an EMBL/GenBank/DDBJ whole genome shotgun (WGS) entry which is preliminary data.</text>
</comment>
<feature type="binding site" evidence="6">
    <location>
        <position position="152"/>
    </location>
    <ligand>
        <name>S-adenosyl-L-methionine</name>
        <dbReference type="ChEBI" id="CHEBI:59789"/>
    </ligand>
</feature>
<dbReference type="PANTHER" id="PTHR13393">
    <property type="entry name" value="SAM-DEPENDENT METHYLTRANSFERASE"/>
    <property type="match status" value="1"/>
</dbReference>
<feature type="binding site" evidence="6">
    <location>
        <position position="129"/>
    </location>
    <ligand>
        <name>S-adenosyl-L-methionine</name>
        <dbReference type="ChEBI" id="CHEBI:59789"/>
    </ligand>
</feature>
<feature type="binding site" evidence="6">
    <location>
        <position position="202"/>
    </location>
    <ligand>
        <name>S-adenosyl-L-methionine</name>
        <dbReference type="ChEBI" id="CHEBI:59789"/>
    </ligand>
</feature>
<evidence type="ECO:0000313" key="8">
    <source>
        <dbReference type="Proteomes" id="UP001152562"/>
    </source>
</evidence>
<sequence>MISSFPPKEDIVSFFIDSSMLGLFLSVFLASSRLSTVVADFKKLAHSYPQFSSICRLDVTGKITIDFKDPRVLRVLTACLLKSDFDLDVLIPEDRLVPTLPLRLNYILWIEDLLESFDRTDNIKGIDIGTGACAIYPLLAAKKNNWHMIGTETDDESLKIANKNVKQNNLDSLISLRKNQSKFTLKYLFLEENLQCDFCMCNPPFYVSLQEVWESRSPARPPPKNGFTGSPQELVTEGGELQFCRQILEESQELKDNILIFTTMIGHKYNLREFLLDLKAEGIKCTTTEFCQGRVTRWGVAWSFHNSCDLSKLENHKKDKTTKKNSPITFVIPKVPDQSYTVESISNKLKYILDDLKIEYKIITKRKNVLCLNIIAYTNTWSNQRRKRRLQKQLDNELMKKPKFSSIINIDTPIIENKGIIEQSLERQKKDDVETIEDCYTNDSLRKKSEESNKCKKDGAAENNTDVDAIKWPNARPVDNSSNITSEINVIENTSKPNPLSQAIVKINQKEDLCFLSIEYVGGTGGKESVHQILQFIKNNWNKL</sequence>
<keyword evidence="3 5" id="KW-0808">Transferase</keyword>
<evidence type="ECO:0000313" key="7">
    <source>
        <dbReference type="EMBL" id="CAH4028485.1"/>
    </source>
</evidence>
<dbReference type="EC" id="2.1.1.-" evidence="5"/>
<gene>
    <name evidence="7" type="ORF">PIBRA_LOCUS5319</name>
</gene>
<keyword evidence="2 5" id="KW-0489">Methyltransferase</keyword>
<protein>
    <recommendedName>
        <fullName evidence="5">U6 small nuclear RNA (adenine-(43)-N(6))-methyltransferase</fullName>
        <ecNumber evidence="5">2.1.1.-</ecNumber>
    </recommendedName>
</protein>
<dbReference type="Gene3D" id="3.40.50.150">
    <property type="entry name" value="Vaccinia Virus protein VP39"/>
    <property type="match status" value="1"/>
</dbReference>
<dbReference type="Pfam" id="PF05971">
    <property type="entry name" value="Methyltransf_10"/>
    <property type="match status" value="1"/>
</dbReference>
<evidence type="ECO:0000256" key="4">
    <source>
        <dbReference type="ARBA" id="ARBA00022691"/>
    </source>
</evidence>
<evidence type="ECO:0000256" key="2">
    <source>
        <dbReference type="ARBA" id="ARBA00022603"/>
    </source>
</evidence>
<dbReference type="CDD" id="cd02440">
    <property type="entry name" value="AdoMet_MTases"/>
    <property type="match status" value="1"/>
</dbReference>
<keyword evidence="4 6" id="KW-0949">S-adenosyl-L-methionine</keyword>
<keyword evidence="8" id="KW-1185">Reference proteome</keyword>
<name>A0A9P0TFW0_PIEBR</name>
<dbReference type="Proteomes" id="UP001152562">
    <property type="component" value="Unassembled WGS sequence"/>
</dbReference>
<accession>A0A9P0TFW0</accession>
<dbReference type="InterPro" id="IPR017182">
    <property type="entry name" value="METTL16/PsiM"/>
</dbReference>
<evidence type="ECO:0000256" key="1">
    <source>
        <dbReference type="ARBA" id="ARBA00005878"/>
    </source>
</evidence>
<dbReference type="AlphaFoldDB" id="A0A9P0TFW0"/>
<dbReference type="InterPro" id="IPR029063">
    <property type="entry name" value="SAM-dependent_MTases_sf"/>
</dbReference>
<dbReference type="GO" id="GO:0008168">
    <property type="term" value="F:methyltransferase activity"/>
    <property type="evidence" value="ECO:0007669"/>
    <property type="project" value="UniProtKB-UniRule"/>
</dbReference>
<comment type="similarity">
    <text evidence="1 5">Belongs to the methyltransferase superfamily. METTL16/RlmF family.</text>
</comment>
<dbReference type="PANTHER" id="PTHR13393:SF0">
    <property type="entry name" value="RNA N6-ADENOSINE-METHYLTRANSFERASE METTL16"/>
    <property type="match status" value="1"/>
</dbReference>
<reference evidence="7" key="1">
    <citation type="submission" date="2022-05" db="EMBL/GenBank/DDBJ databases">
        <authorList>
            <person name="Okamura Y."/>
        </authorList>
    </citation>
    <scope>NUCLEOTIDE SEQUENCE</scope>
</reference>
<proteinExistence type="inferred from homology"/>
<evidence type="ECO:0000256" key="3">
    <source>
        <dbReference type="ARBA" id="ARBA00022679"/>
    </source>
</evidence>
<dbReference type="GO" id="GO:0005634">
    <property type="term" value="C:nucleus"/>
    <property type="evidence" value="ECO:0007669"/>
    <property type="project" value="TreeGrafter"/>
</dbReference>
<dbReference type="SUPFAM" id="SSF53335">
    <property type="entry name" value="S-adenosyl-L-methionine-dependent methyltransferases"/>
    <property type="match status" value="1"/>
</dbReference>
<organism evidence="7 8">
    <name type="scientific">Pieris brassicae</name>
    <name type="common">White butterfly</name>
    <name type="synonym">Large white butterfly</name>
    <dbReference type="NCBI Taxonomy" id="7116"/>
    <lineage>
        <taxon>Eukaryota</taxon>
        <taxon>Metazoa</taxon>
        <taxon>Ecdysozoa</taxon>
        <taxon>Arthropoda</taxon>
        <taxon>Hexapoda</taxon>
        <taxon>Insecta</taxon>
        <taxon>Pterygota</taxon>
        <taxon>Neoptera</taxon>
        <taxon>Endopterygota</taxon>
        <taxon>Lepidoptera</taxon>
        <taxon>Glossata</taxon>
        <taxon>Ditrysia</taxon>
        <taxon>Papilionoidea</taxon>
        <taxon>Pieridae</taxon>
        <taxon>Pierinae</taxon>
        <taxon>Pieris</taxon>
    </lineage>
</organism>